<evidence type="ECO:0000256" key="11">
    <source>
        <dbReference type="ARBA" id="ARBA00022840"/>
    </source>
</evidence>
<keyword evidence="6" id="KW-0597">Phosphoprotein</keyword>
<evidence type="ECO:0000256" key="2">
    <source>
        <dbReference type="ARBA" id="ARBA00004236"/>
    </source>
</evidence>
<dbReference type="Gene3D" id="3.40.50.980">
    <property type="match status" value="1"/>
</dbReference>
<evidence type="ECO:0000256" key="14">
    <source>
        <dbReference type="ARBA" id="ARBA00023136"/>
    </source>
</evidence>
<keyword evidence="5" id="KW-0963">Cytoplasm</keyword>
<evidence type="ECO:0000256" key="7">
    <source>
        <dbReference type="ARBA" id="ARBA00022598"/>
    </source>
</evidence>
<evidence type="ECO:0000256" key="10">
    <source>
        <dbReference type="ARBA" id="ARBA00022832"/>
    </source>
</evidence>
<evidence type="ECO:0000256" key="3">
    <source>
        <dbReference type="ARBA" id="ARBA00004541"/>
    </source>
</evidence>
<evidence type="ECO:0000259" key="22">
    <source>
        <dbReference type="Pfam" id="PF00501"/>
    </source>
</evidence>
<dbReference type="Pfam" id="PF00501">
    <property type="entry name" value="AMP-binding"/>
    <property type="match status" value="1"/>
</dbReference>
<evidence type="ECO:0000256" key="4">
    <source>
        <dbReference type="ARBA" id="ARBA00022475"/>
    </source>
</evidence>
<dbReference type="GeneTree" id="ENSGT00940000160380"/>
<dbReference type="GO" id="GO:0004467">
    <property type="term" value="F:long-chain fatty acid-CoA ligase activity"/>
    <property type="evidence" value="ECO:0007669"/>
    <property type="project" value="UniProtKB-EC"/>
</dbReference>
<evidence type="ECO:0000313" key="24">
    <source>
        <dbReference type="Proteomes" id="UP000694392"/>
    </source>
</evidence>
<evidence type="ECO:0000256" key="19">
    <source>
        <dbReference type="ARBA" id="ARBA00043191"/>
    </source>
</evidence>
<dbReference type="GO" id="GO:0005524">
    <property type="term" value="F:ATP binding"/>
    <property type="evidence" value="ECO:0007669"/>
    <property type="project" value="UniProtKB-KW"/>
</dbReference>
<keyword evidence="10" id="KW-0276">Fatty acid metabolism</keyword>
<proteinExistence type="predicted"/>
<evidence type="ECO:0000256" key="5">
    <source>
        <dbReference type="ARBA" id="ARBA00022490"/>
    </source>
</evidence>
<evidence type="ECO:0000256" key="12">
    <source>
        <dbReference type="ARBA" id="ARBA00022848"/>
    </source>
</evidence>
<dbReference type="EC" id="6.2.1.3" evidence="16"/>
<keyword evidence="9" id="KW-0256">Endoplasmic reticulum</keyword>
<evidence type="ECO:0000256" key="6">
    <source>
        <dbReference type="ARBA" id="ARBA00022553"/>
    </source>
</evidence>
<dbReference type="PANTHER" id="PTHR43272">
    <property type="entry name" value="LONG-CHAIN-FATTY-ACID--COA LIGASE"/>
    <property type="match status" value="1"/>
</dbReference>
<evidence type="ECO:0000256" key="9">
    <source>
        <dbReference type="ARBA" id="ARBA00022824"/>
    </source>
</evidence>
<keyword evidence="7" id="KW-0436">Ligase</keyword>
<keyword evidence="14" id="KW-0472">Membrane</keyword>
<keyword evidence="13" id="KW-0443">Lipid metabolism</keyword>
<keyword evidence="4" id="KW-1003">Cell membrane</keyword>
<dbReference type="AlphaFoldDB" id="A0A8D0H6A6"/>
<keyword evidence="24" id="KW-1185">Reference proteome</keyword>
<name>A0A8D0H6A6_SPHPU</name>
<accession>A0A8D0H6A6</accession>
<dbReference type="GO" id="GO:0005886">
    <property type="term" value="C:plasma membrane"/>
    <property type="evidence" value="ECO:0007669"/>
    <property type="project" value="UniProtKB-SubCell"/>
</dbReference>
<dbReference type="PROSITE" id="PS00455">
    <property type="entry name" value="AMP_BINDING"/>
    <property type="match status" value="1"/>
</dbReference>
<keyword evidence="15" id="KW-0968">Cytoplasmic vesicle</keyword>
<comment type="subcellular location">
    <subcellularLocation>
        <location evidence="2">Cell membrane</location>
    </subcellularLocation>
    <subcellularLocation>
        <location evidence="3">Cytoplasmic vesicle</location>
    </subcellularLocation>
    <subcellularLocation>
        <location evidence="1">Microsome</location>
    </subcellularLocation>
</comment>
<evidence type="ECO:0000256" key="21">
    <source>
        <dbReference type="ARBA" id="ARBA00049177"/>
    </source>
</evidence>
<keyword evidence="8" id="KW-0547">Nucleotide-binding</keyword>
<dbReference type="PANTHER" id="PTHR43272:SF93">
    <property type="entry name" value="ACYL-COA SYNTHETASE BUBBLEGUM FAMILY MEMBER 1"/>
    <property type="match status" value="1"/>
</dbReference>
<keyword evidence="12" id="KW-0492">Microsome</keyword>
<evidence type="ECO:0000256" key="18">
    <source>
        <dbReference type="ARBA" id="ARBA00040478"/>
    </source>
</evidence>
<dbReference type="GO" id="GO:0031410">
    <property type="term" value="C:cytoplasmic vesicle"/>
    <property type="evidence" value="ECO:0007669"/>
    <property type="project" value="UniProtKB-SubCell"/>
</dbReference>
<evidence type="ECO:0000256" key="17">
    <source>
        <dbReference type="ARBA" id="ARBA00036716"/>
    </source>
</evidence>
<evidence type="ECO:0000256" key="13">
    <source>
        <dbReference type="ARBA" id="ARBA00023098"/>
    </source>
</evidence>
<dbReference type="Proteomes" id="UP000694392">
    <property type="component" value="Unplaced"/>
</dbReference>
<dbReference type="SUPFAM" id="SSF56801">
    <property type="entry name" value="Acetyl-CoA synthetase-like"/>
    <property type="match status" value="1"/>
</dbReference>
<reference evidence="23" key="1">
    <citation type="submission" date="2025-08" db="UniProtKB">
        <authorList>
            <consortium name="Ensembl"/>
        </authorList>
    </citation>
    <scope>IDENTIFICATION</scope>
</reference>
<comment type="catalytic activity">
    <reaction evidence="21">
        <text>hexadecanoate + ATP + CoA = hexadecanoyl-CoA + AMP + diphosphate</text>
        <dbReference type="Rhea" id="RHEA:30751"/>
        <dbReference type="ChEBI" id="CHEBI:7896"/>
        <dbReference type="ChEBI" id="CHEBI:30616"/>
        <dbReference type="ChEBI" id="CHEBI:33019"/>
        <dbReference type="ChEBI" id="CHEBI:57287"/>
        <dbReference type="ChEBI" id="CHEBI:57379"/>
        <dbReference type="ChEBI" id="CHEBI:456215"/>
    </reaction>
</comment>
<dbReference type="InterPro" id="IPR020845">
    <property type="entry name" value="AMP-binding_CS"/>
</dbReference>
<reference evidence="23" key="2">
    <citation type="submission" date="2025-09" db="UniProtKB">
        <authorList>
            <consortium name="Ensembl"/>
        </authorList>
    </citation>
    <scope>IDENTIFICATION</scope>
</reference>
<comment type="catalytic activity">
    <reaction evidence="17">
        <text>(E)-hexadec-2-enoate + ATP + CoA = (2E)-hexadecenoyl-CoA + AMP + diphosphate</text>
        <dbReference type="Rhea" id="RHEA:36139"/>
        <dbReference type="ChEBI" id="CHEBI:30616"/>
        <dbReference type="ChEBI" id="CHEBI:33019"/>
        <dbReference type="ChEBI" id="CHEBI:57287"/>
        <dbReference type="ChEBI" id="CHEBI:61526"/>
        <dbReference type="ChEBI" id="CHEBI:72745"/>
        <dbReference type="ChEBI" id="CHEBI:456215"/>
    </reaction>
</comment>
<protein>
    <recommendedName>
        <fullName evidence="18">Long-chain-fatty-acid--CoA ligase ACSBG1</fullName>
        <ecNumber evidence="16">6.2.1.3</ecNumber>
    </recommendedName>
    <alternativeName>
        <fullName evidence="19">Acyl-CoA synthetase bubblegum family member 1</fullName>
    </alternativeName>
</protein>
<comment type="function">
    <text evidence="20">Catalyzes the conversion of fatty acids such as long-chain and very long-chain fatty acids to their active form acyl-CoAs for both synthesis of cellular lipids, and degradation via beta-oxidation. Can activate diverse saturated, monosaturated and polyunsaturated fatty acids.</text>
</comment>
<dbReference type="InterPro" id="IPR000873">
    <property type="entry name" value="AMP-dep_synth/lig_dom"/>
</dbReference>
<evidence type="ECO:0000256" key="1">
    <source>
        <dbReference type="ARBA" id="ARBA00004144"/>
    </source>
</evidence>
<sequence>MDFEELLSHREFFVEGMPNEHFLKKNELLWTSYTDGEVKLRIDHLCSQTPITIHQIAMTSKRNGEWKNITFAEYYSLSRKAAKSFLKMGLERFHRVAILGFNSPEWFISALRCMSVFALYRGIVTGIYTTNSPEACHYTVHDCRANIIVVENQKQLDKIMQIWSLLPHLKAVMMYKDSLPEKCPNLYMMEEFMDLGNEITDAKLDEVINSQKPNQCCVLIYTSGTTGKPKGVMLIHDNVRTLEIPVWPRD</sequence>
<dbReference type="GO" id="GO:0005783">
    <property type="term" value="C:endoplasmic reticulum"/>
    <property type="evidence" value="ECO:0007669"/>
    <property type="project" value="TreeGrafter"/>
</dbReference>
<feature type="domain" description="AMP-dependent synthetase/ligase" evidence="22">
    <location>
        <begin position="56"/>
        <end position="240"/>
    </location>
</feature>
<evidence type="ECO:0000313" key="23">
    <source>
        <dbReference type="Ensembl" id="ENSSPUP00000019273.1"/>
    </source>
</evidence>
<evidence type="ECO:0000256" key="16">
    <source>
        <dbReference type="ARBA" id="ARBA00026121"/>
    </source>
</evidence>
<evidence type="ECO:0000256" key="20">
    <source>
        <dbReference type="ARBA" id="ARBA00045256"/>
    </source>
</evidence>
<evidence type="ECO:0000256" key="8">
    <source>
        <dbReference type="ARBA" id="ARBA00022741"/>
    </source>
</evidence>
<organism evidence="23 24">
    <name type="scientific">Sphenodon punctatus</name>
    <name type="common">Tuatara</name>
    <name type="synonym">Hatteria punctata</name>
    <dbReference type="NCBI Taxonomy" id="8508"/>
    <lineage>
        <taxon>Eukaryota</taxon>
        <taxon>Metazoa</taxon>
        <taxon>Chordata</taxon>
        <taxon>Craniata</taxon>
        <taxon>Vertebrata</taxon>
        <taxon>Euteleostomi</taxon>
        <taxon>Lepidosauria</taxon>
        <taxon>Sphenodontia</taxon>
        <taxon>Sphenodontidae</taxon>
        <taxon>Sphenodon</taxon>
    </lineage>
</organism>
<gene>
    <name evidence="23" type="primary">ACSBG1</name>
</gene>
<evidence type="ECO:0000256" key="15">
    <source>
        <dbReference type="ARBA" id="ARBA00023329"/>
    </source>
</evidence>
<keyword evidence="11" id="KW-0067">ATP-binding</keyword>
<dbReference type="Ensembl" id="ENSSPUT00000020530.1">
    <property type="protein sequence ID" value="ENSSPUP00000019273.1"/>
    <property type="gene ID" value="ENSSPUG00000014841.1"/>
</dbReference>